<gene>
    <name evidence="1" type="ORF">LCGC14_0537960</name>
</gene>
<reference evidence="1" key="1">
    <citation type="journal article" date="2015" name="Nature">
        <title>Complex archaea that bridge the gap between prokaryotes and eukaryotes.</title>
        <authorList>
            <person name="Spang A."/>
            <person name="Saw J.H."/>
            <person name="Jorgensen S.L."/>
            <person name="Zaremba-Niedzwiedzka K."/>
            <person name="Martijn J."/>
            <person name="Lind A.E."/>
            <person name="van Eijk R."/>
            <person name="Schleper C."/>
            <person name="Guy L."/>
            <person name="Ettema T.J."/>
        </authorList>
    </citation>
    <scope>NUCLEOTIDE SEQUENCE</scope>
</reference>
<dbReference type="EMBL" id="LAZR01000714">
    <property type="protein sequence ID" value="KKN59798.1"/>
    <property type="molecule type" value="Genomic_DNA"/>
</dbReference>
<protein>
    <submittedName>
        <fullName evidence="1">Uncharacterized protein</fullName>
    </submittedName>
</protein>
<comment type="caution">
    <text evidence="1">The sequence shown here is derived from an EMBL/GenBank/DDBJ whole genome shotgun (WGS) entry which is preliminary data.</text>
</comment>
<proteinExistence type="predicted"/>
<sequence length="65" mass="7807">MKIETIKHQTIEDENFSLNNAKELKEELEIKWFKSSSVVHAIKFLQIYIEKKEKFIKILKEVSLK</sequence>
<organism evidence="1">
    <name type="scientific">marine sediment metagenome</name>
    <dbReference type="NCBI Taxonomy" id="412755"/>
    <lineage>
        <taxon>unclassified sequences</taxon>
        <taxon>metagenomes</taxon>
        <taxon>ecological metagenomes</taxon>
    </lineage>
</organism>
<dbReference type="AlphaFoldDB" id="A0A0F9V1S5"/>
<accession>A0A0F9V1S5</accession>
<evidence type="ECO:0000313" key="1">
    <source>
        <dbReference type="EMBL" id="KKN59798.1"/>
    </source>
</evidence>
<name>A0A0F9V1S5_9ZZZZ</name>